<name>A0A2T1A6N3_9ACTN</name>
<comment type="caution">
    <text evidence="3">The sequence shown here is derived from an EMBL/GenBank/DDBJ whole genome shotgun (WGS) entry which is preliminary data.</text>
</comment>
<dbReference type="RefSeq" id="WP_170110917.1">
    <property type="nucleotide sequence ID" value="NZ_PVUE01000001.1"/>
</dbReference>
<reference evidence="3 4" key="1">
    <citation type="submission" date="2018-03" db="EMBL/GenBank/DDBJ databases">
        <title>Genomic Encyclopedia of Archaeal and Bacterial Type Strains, Phase II (KMG-II): from individual species to whole genera.</title>
        <authorList>
            <person name="Goeker M."/>
        </authorList>
    </citation>
    <scope>NUCLEOTIDE SEQUENCE [LARGE SCALE GENOMIC DNA]</scope>
    <source>
        <strain evidence="3 4">DSM 100065</strain>
    </source>
</reference>
<evidence type="ECO:0000256" key="1">
    <source>
        <dbReference type="SAM" id="MobiDB-lite"/>
    </source>
</evidence>
<dbReference type="Gene3D" id="3.60.40.10">
    <property type="entry name" value="PPM-type phosphatase domain"/>
    <property type="match status" value="1"/>
</dbReference>
<dbReference type="PANTHER" id="PTHR47992">
    <property type="entry name" value="PROTEIN PHOSPHATASE"/>
    <property type="match status" value="1"/>
</dbReference>
<evidence type="ECO:0000313" key="3">
    <source>
        <dbReference type="EMBL" id="PRZ44259.1"/>
    </source>
</evidence>
<dbReference type="SMART" id="SM00331">
    <property type="entry name" value="PP2C_SIG"/>
    <property type="match status" value="1"/>
</dbReference>
<organism evidence="3 4">
    <name type="scientific">Antricoccus suffuscus</name>
    <dbReference type="NCBI Taxonomy" id="1629062"/>
    <lineage>
        <taxon>Bacteria</taxon>
        <taxon>Bacillati</taxon>
        <taxon>Actinomycetota</taxon>
        <taxon>Actinomycetes</taxon>
        <taxon>Geodermatophilales</taxon>
        <taxon>Antricoccaceae</taxon>
        <taxon>Antricoccus</taxon>
    </lineage>
</organism>
<gene>
    <name evidence="3" type="ORF">CLV47_101385</name>
</gene>
<dbReference type="InterPro" id="IPR001932">
    <property type="entry name" value="PPM-type_phosphatase-like_dom"/>
</dbReference>
<dbReference type="CDD" id="cd00143">
    <property type="entry name" value="PP2Cc"/>
    <property type="match status" value="1"/>
</dbReference>
<dbReference type="AlphaFoldDB" id="A0A2T1A6N3"/>
<dbReference type="SUPFAM" id="SSF81606">
    <property type="entry name" value="PP2C-like"/>
    <property type="match status" value="1"/>
</dbReference>
<feature type="region of interest" description="Disordered" evidence="1">
    <location>
        <begin position="244"/>
        <end position="273"/>
    </location>
</feature>
<dbReference type="InterPro" id="IPR015655">
    <property type="entry name" value="PP2C"/>
</dbReference>
<sequence>MSYAINATARTHPGLKRGNNEDSYHVGNRLIVVADGMGGHEAGEVASAITAEHFADIDEHTVDPRLYTTLAAAIDESSKAIAAAVETSPELAGMGTTATAILFGDRRIVVANVGDSRAYVYQRSRSRLTQLTSDDSFVQMLVDSGEITAQEAHDHPYRSVIVKSVDGSKVKPRFTTLVRMHGDRYLVCSDGLTDYVDIDDITTALDLEDIDAAADKLIALTLAAGAPDNVTVILADIVETAETGQHAPPEAYPRTEPIKIDHGRYPPTVTQHA</sequence>
<keyword evidence="4" id="KW-1185">Reference proteome</keyword>
<protein>
    <submittedName>
        <fullName evidence="3">Serine/threonine protein phosphatase PrpC</fullName>
    </submittedName>
</protein>
<dbReference type="PROSITE" id="PS51746">
    <property type="entry name" value="PPM_2"/>
    <property type="match status" value="1"/>
</dbReference>
<dbReference type="Pfam" id="PF13672">
    <property type="entry name" value="PP2C_2"/>
    <property type="match status" value="1"/>
</dbReference>
<evidence type="ECO:0000313" key="4">
    <source>
        <dbReference type="Proteomes" id="UP000237752"/>
    </source>
</evidence>
<dbReference type="EMBL" id="PVUE01000001">
    <property type="protein sequence ID" value="PRZ44259.1"/>
    <property type="molecule type" value="Genomic_DNA"/>
</dbReference>
<accession>A0A2T1A6N3</accession>
<dbReference type="Proteomes" id="UP000237752">
    <property type="component" value="Unassembled WGS sequence"/>
</dbReference>
<evidence type="ECO:0000259" key="2">
    <source>
        <dbReference type="PROSITE" id="PS51746"/>
    </source>
</evidence>
<dbReference type="SMART" id="SM00332">
    <property type="entry name" value="PP2Cc"/>
    <property type="match status" value="1"/>
</dbReference>
<dbReference type="GO" id="GO:0004722">
    <property type="term" value="F:protein serine/threonine phosphatase activity"/>
    <property type="evidence" value="ECO:0007669"/>
    <property type="project" value="InterPro"/>
</dbReference>
<feature type="domain" description="PPM-type phosphatase" evidence="2">
    <location>
        <begin position="2"/>
        <end position="237"/>
    </location>
</feature>
<dbReference type="InterPro" id="IPR036457">
    <property type="entry name" value="PPM-type-like_dom_sf"/>
</dbReference>
<proteinExistence type="predicted"/>